<evidence type="ECO:0000256" key="2">
    <source>
        <dbReference type="ARBA" id="ARBA00022694"/>
    </source>
</evidence>
<organism evidence="6 7">
    <name type="scientific">Salmonella enterica subsp. arizonae</name>
    <dbReference type="NCBI Taxonomy" id="59203"/>
    <lineage>
        <taxon>Bacteria</taxon>
        <taxon>Pseudomonadati</taxon>
        <taxon>Pseudomonadota</taxon>
        <taxon>Gammaproteobacteria</taxon>
        <taxon>Enterobacterales</taxon>
        <taxon>Enterobacteriaceae</taxon>
        <taxon>Salmonella</taxon>
    </lineage>
</organism>
<dbReference type="GO" id="GO:0005542">
    <property type="term" value="F:folic acid binding"/>
    <property type="evidence" value="ECO:0007669"/>
    <property type="project" value="UniProtKB-UniRule"/>
</dbReference>
<evidence type="ECO:0000313" key="6">
    <source>
        <dbReference type="EMBL" id="SUG13366.1"/>
    </source>
</evidence>
<evidence type="ECO:0000259" key="5">
    <source>
        <dbReference type="Pfam" id="PF21130"/>
    </source>
</evidence>
<name>A0A379RXH8_SALER</name>
<dbReference type="NCBIfam" id="NF007110">
    <property type="entry name" value="PRK09559.1"/>
    <property type="match status" value="1"/>
</dbReference>
<dbReference type="Gene3D" id="3.30.70.1630">
    <property type="match status" value="1"/>
</dbReference>
<keyword evidence="1 4" id="KW-0963">Cytoplasm</keyword>
<dbReference type="InterPro" id="IPR029043">
    <property type="entry name" value="GcvT/YgfZ_C"/>
</dbReference>
<dbReference type="GO" id="GO:0005737">
    <property type="term" value="C:cytoplasm"/>
    <property type="evidence" value="ECO:0007669"/>
    <property type="project" value="UniProtKB-SubCell"/>
</dbReference>
<dbReference type="GO" id="GO:0016226">
    <property type="term" value="P:iron-sulfur cluster assembly"/>
    <property type="evidence" value="ECO:0007669"/>
    <property type="project" value="TreeGrafter"/>
</dbReference>
<comment type="similarity">
    <text evidence="4">Belongs to the tRNA-modifying YgfZ family.</text>
</comment>
<feature type="binding site" evidence="4">
    <location>
        <position position="189"/>
    </location>
    <ligand>
        <name>folate</name>
        <dbReference type="ChEBI" id="CHEBI:62501"/>
    </ligand>
</feature>
<evidence type="ECO:0000256" key="4">
    <source>
        <dbReference type="HAMAP-Rule" id="MF_01175"/>
    </source>
</evidence>
<dbReference type="InterPro" id="IPR048451">
    <property type="entry name" value="YgfZ_barrel"/>
</dbReference>
<feature type="binding site" evidence="4">
    <location>
        <position position="27"/>
    </location>
    <ligand>
        <name>folate</name>
        <dbReference type="ChEBI" id="CHEBI:62501"/>
    </ligand>
</feature>
<dbReference type="InterPro" id="IPR017703">
    <property type="entry name" value="YgfZ/GCV_T_CS"/>
</dbReference>
<dbReference type="InterPro" id="IPR045179">
    <property type="entry name" value="YgfZ/GcvT"/>
</dbReference>
<keyword evidence="2 4" id="KW-0819">tRNA processing</keyword>
<dbReference type="HAMAP" id="MF_01175">
    <property type="entry name" value="tRNA_modifying_YgfZ"/>
    <property type="match status" value="1"/>
</dbReference>
<dbReference type="GO" id="GO:0009451">
    <property type="term" value="P:RNA modification"/>
    <property type="evidence" value="ECO:0007669"/>
    <property type="project" value="InterPro"/>
</dbReference>
<evidence type="ECO:0000256" key="1">
    <source>
        <dbReference type="ARBA" id="ARBA00022490"/>
    </source>
</evidence>
<dbReference type="AlphaFoldDB" id="A0A379RXH8"/>
<dbReference type="SUPFAM" id="SSF101790">
    <property type="entry name" value="Aminomethyltransferase beta-barrel domain"/>
    <property type="match status" value="1"/>
</dbReference>
<dbReference type="FunFam" id="2.40.30.160:FF:000001">
    <property type="entry name" value="tRNA-modifying protein YgfZ"/>
    <property type="match status" value="1"/>
</dbReference>
<evidence type="ECO:0000256" key="3">
    <source>
        <dbReference type="ARBA" id="ARBA00022954"/>
    </source>
</evidence>
<gene>
    <name evidence="4 6" type="primary">ygfZ</name>
    <name evidence="6" type="ORF">NCTC7295_00935</name>
</gene>
<proteinExistence type="inferred from homology"/>
<dbReference type="PANTHER" id="PTHR22602:SF0">
    <property type="entry name" value="TRANSFERASE CAF17, MITOCHONDRIAL-RELATED"/>
    <property type="match status" value="1"/>
</dbReference>
<dbReference type="Proteomes" id="UP000254124">
    <property type="component" value="Unassembled WGS sequence"/>
</dbReference>
<dbReference type="PANTHER" id="PTHR22602">
    <property type="entry name" value="TRANSFERASE CAF17, MITOCHONDRIAL-RELATED"/>
    <property type="match status" value="1"/>
</dbReference>
<protein>
    <recommendedName>
        <fullName evidence="4">tRNA-modifying protein YgfZ</fullName>
    </recommendedName>
</protein>
<dbReference type="SUPFAM" id="SSF103025">
    <property type="entry name" value="Folate-binding domain"/>
    <property type="match status" value="1"/>
</dbReference>
<dbReference type="InterPro" id="IPR023758">
    <property type="entry name" value="tRNA-modifying_YgfZ"/>
</dbReference>
<evidence type="ECO:0000313" key="7">
    <source>
        <dbReference type="Proteomes" id="UP000254124"/>
    </source>
</evidence>
<dbReference type="EMBL" id="UGWZ01000001">
    <property type="protein sequence ID" value="SUG13366.1"/>
    <property type="molecule type" value="Genomic_DNA"/>
</dbReference>
<feature type="domain" description="tRNA-modifying protein YgfZ-like beta-barrel" evidence="5">
    <location>
        <begin position="244"/>
        <end position="303"/>
    </location>
</feature>
<comment type="function">
    <text evidence="4">Folate-binding protein involved in regulating the level of ATP-DnaA and in the modification of some tRNAs. It is probably a key factor in regulatory networks that act via tRNA modification, such as initiation of chromosomal replication.</text>
</comment>
<sequence>MAFISFPPRHPSASARLPLTLIALDDWALATITGVDSEKYIQGQVTADVSQMTEQQHLLTAHCDAKGKMWSNLRLFREREGFVWIERRSVREAQLTELKKYAVFSKVVIAPDDDRVLLGVAGFQARAALANVFSDLPNSENQVVRDGASTLLWFEHPAERFLLVTDVATVNMLTEKLHGEAELNNSQQWLALDIEAGIPVIDAANSGQFIPQATNLQALGGISFKKGCYTGQEMVARAKFRGANKRALWLLAGKASRVPEAGEDLELQMGENWRRTGAILAATQLDDGQLLVQAVMNNDLEPKAFSAFETMSILCISSHCPTRWRSDSALKPDPLMAQHLSGLQESVLVGRIKRLYRTRQLRLTHVQINCQEVAHAATQHKTMPDGVVIWYAFANIENHAQRIDHAAYRQQRYAPIASLIAS</sequence>
<reference evidence="6 7" key="1">
    <citation type="submission" date="2018-06" db="EMBL/GenBank/DDBJ databases">
        <authorList>
            <consortium name="Pathogen Informatics"/>
            <person name="Doyle S."/>
        </authorList>
    </citation>
    <scope>NUCLEOTIDE SEQUENCE [LARGE SCALE GENOMIC DNA]</scope>
    <source>
        <strain evidence="6 7">NCTC7295</strain>
    </source>
</reference>
<dbReference type="FunFam" id="3.30.70.1400:FF:000002">
    <property type="entry name" value="tRNA-modifying protein YgfZ"/>
    <property type="match status" value="1"/>
</dbReference>
<keyword evidence="3 4" id="KW-0290">Folate-binding</keyword>
<accession>A0A379RXH8</accession>
<comment type="subcellular location">
    <subcellularLocation>
        <location evidence="4">Cytoplasm</location>
    </subcellularLocation>
</comment>
<dbReference type="GO" id="GO:0008033">
    <property type="term" value="P:tRNA processing"/>
    <property type="evidence" value="ECO:0007669"/>
    <property type="project" value="UniProtKB-UniRule"/>
</dbReference>
<dbReference type="Pfam" id="PF21130">
    <property type="entry name" value="YgfZ_barrel"/>
    <property type="match status" value="1"/>
</dbReference>
<dbReference type="Gene3D" id="3.30.70.1400">
    <property type="entry name" value="Aminomethyltransferase beta-barrel domains"/>
    <property type="match status" value="1"/>
</dbReference>
<dbReference type="Gene3D" id="2.40.30.160">
    <property type="match status" value="1"/>
</dbReference>
<dbReference type="NCBIfam" id="TIGR03317">
    <property type="entry name" value="ygfZ_signature"/>
    <property type="match status" value="1"/>
</dbReference>
<dbReference type="FunFam" id="3.30.70.1630:FF:000001">
    <property type="entry name" value="tRNA-modifying protein YgfZ"/>
    <property type="match status" value="1"/>
</dbReference>